<keyword evidence="1" id="KW-0732">Signal</keyword>
<proteinExistence type="predicted"/>
<evidence type="ECO:0000313" key="3">
    <source>
        <dbReference type="Proteomes" id="UP001295423"/>
    </source>
</evidence>
<dbReference type="EMBL" id="CAKOGP040001980">
    <property type="protein sequence ID" value="CAJ1958594.1"/>
    <property type="molecule type" value="Genomic_DNA"/>
</dbReference>
<feature type="chain" id="PRO_5041973535" evidence="1">
    <location>
        <begin position="18"/>
        <end position="184"/>
    </location>
</feature>
<organism evidence="2 3">
    <name type="scientific">Cylindrotheca closterium</name>
    <dbReference type="NCBI Taxonomy" id="2856"/>
    <lineage>
        <taxon>Eukaryota</taxon>
        <taxon>Sar</taxon>
        <taxon>Stramenopiles</taxon>
        <taxon>Ochrophyta</taxon>
        <taxon>Bacillariophyta</taxon>
        <taxon>Bacillariophyceae</taxon>
        <taxon>Bacillariophycidae</taxon>
        <taxon>Bacillariales</taxon>
        <taxon>Bacillariaceae</taxon>
        <taxon>Cylindrotheca</taxon>
    </lineage>
</organism>
<dbReference type="Proteomes" id="UP001295423">
    <property type="component" value="Unassembled WGS sequence"/>
</dbReference>
<evidence type="ECO:0000313" key="2">
    <source>
        <dbReference type="EMBL" id="CAJ1958594.1"/>
    </source>
</evidence>
<protein>
    <submittedName>
        <fullName evidence="2">Uncharacterized protein</fullName>
    </submittedName>
</protein>
<feature type="signal peptide" evidence="1">
    <location>
        <begin position="1"/>
        <end position="17"/>
    </location>
</feature>
<accession>A0AAD2JKL7</accession>
<evidence type="ECO:0000256" key="1">
    <source>
        <dbReference type="SAM" id="SignalP"/>
    </source>
</evidence>
<dbReference type="AlphaFoldDB" id="A0AAD2JKL7"/>
<reference evidence="2" key="1">
    <citation type="submission" date="2023-08" db="EMBL/GenBank/DDBJ databases">
        <authorList>
            <person name="Audoor S."/>
            <person name="Bilcke G."/>
        </authorList>
    </citation>
    <scope>NUCLEOTIDE SEQUENCE</scope>
</reference>
<name>A0AAD2JKL7_9STRA</name>
<gene>
    <name evidence="2" type="ORF">CYCCA115_LOCUS17254</name>
</gene>
<comment type="caution">
    <text evidence="2">The sequence shown here is derived from an EMBL/GenBank/DDBJ whole genome shotgun (WGS) entry which is preliminary data.</text>
</comment>
<sequence length="184" mass="19964">MKVTSALVIASLASASAFLPSPTQQQTSASTNTALDASSRREWLSSAASVVALVGVPQLASAGSRPTYLVEPTDEFKANEAKAMEFKRAQLLVKKEFATVLDRLATEPNNEEALVNDLQELKLLVAKTGGLPLGIKKEDVFKVIRSKKAKGFWPTAVEYAYQKLISEISFQQSPNLEKDMGSPY</sequence>
<keyword evidence="3" id="KW-1185">Reference proteome</keyword>